<dbReference type="RefSeq" id="WP_006780058.1">
    <property type="nucleotide sequence ID" value="NZ_CP040506.1"/>
</dbReference>
<organism evidence="1 2">
    <name type="scientific">Hungatella hathewayi WAL-18680</name>
    <dbReference type="NCBI Taxonomy" id="742737"/>
    <lineage>
        <taxon>Bacteria</taxon>
        <taxon>Bacillati</taxon>
        <taxon>Bacillota</taxon>
        <taxon>Clostridia</taxon>
        <taxon>Lachnospirales</taxon>
        <taxon>Lachnospiraceae</taxon>
        <taxon>Hungatella</taxon>
    </lineage>
</organism>
<name>G5IF01_9FIRM</name>
<dbReference type="HOGENOM" id="CLU_101346_0_0_9"/>
<sequence>MDCSNMNQRRCGCNCGCGCRPQMMIQPDFDCSCGEPPTMIPDRPVIEPRRVERPAASCGCAEGGTLMPNRPMPMPKPCCEAVMPERPMPMPKPCCNATMPAQTRCDCPNTGVGGMEMYPIAMGYIPWQQWQQTCALDRGLARGTIFPELDLPFVMGRCR</sequence>
<keyword evidence="2" id="KW-1185">Reference proteome</keyword>
<dbReference type="InterPro" id="IPR020256">
    <property type="entry name" value="Spore_coat_CotJA"/>
</dbReference>
<reference evidence="1 2" key="1">
    <citation type="submission" date="2011-08" db="EMBL/GenBank/DDBJ databases">
        <title>The Genome Sequence of Clostridium hathewayi WAL-18680.</title>
        <authorList>
            <consortium name="The Broad Institute Genome Sequencing Platform"/>
            <person name="Earl A."/>
            <person name="Ward D."/>
            <person name="Feldgarden M."/>
            <person name="Gevers D."/>
            <person name="Finegold S.M."/>
            <person name="Summanen P.H."/>
            <person name="Molitoris D.R."/>
            <person name="Song M."/>
            <person name="Daigneault M."/>
            <person name="Allen-Vercoe E."/>
            <person name="Young S.K."/>
            <person name="Zeng Q."/>
            <person name="Gargeya S."/>
            <person name="Fitzgerald M."/>
            <person name="Haas B."/>
            <person name="Abouelleil A."/>
            <person name="Alvarado L."/>
            <person name="Arachchi H.M."/>
            <person name="Berlin A."/>
            <person name="Brown A."/>
            <person name="Chapman S.B."/>
            <person name="Chen Z."/>
            <person name="Dunbar C."/>
            <person name="Freedman E."/>
            <person name="Gearin G."/>
            <person name="Gellesch M."/>
            <person name="Goldberg J."/>
            <person name="Griggs A."/>
            <person name="Gujja S."/>
            <person name="Heiman D."/>
            <person name="Howarth C."/>
            <person name="Larson L."/>
            <person name="Lui A."/>
            <person name="MacDonald P.J.P."/>
            <person name="Montmayeur A."/>
            <person name="Murphy C."/>
            <person name="Neiman D."/>
            <person name="Pearson M."/>
            <person name="Priest M."/>
            <person name="Roberts A."/>
            <person name="Saif S."/>
            <person name="Shea T."/>
            <person name="Shenoy N."/>
            <person name="Sisk P."/>
            <person name="Stolte C."/>
            <person name="Sykes S."/>
            <person name="Wortman J."/>
            <person name="Nusbaum C."/>
            <person name="Birren B."/>
        </authorList>
    </citation>
    <scope>NUCLEOTIDE SEQUENCE [LARGE SCALE GENOMIC DNA]</scope>
    <source>
        <strain evidence="1 2">WAL-18680</strain>
    </source>
</reference>
<evidence type="ECO:0008006" key="3">
    <source>
        <dbReference type="Google" id="ProtNLM"/>
    </source>
</evidence>
<protein>
    <recommendedName>
        <fullName evidence="3">Spore coat associated protein CotJA</fullName>
    </recommendedName>
</protein>
<comment type="caution">
    <text evidence="1">The sequence shown here is derived from an EMBL/GenBank/DDBJ whole genome shotgun (WGS) entry which is preliminary data.</text>
</comment>
<dbReference type="PATRIC" id="fig|742737.3.peg.2100"/>
<dbReference type="AlphaFoldDB" id="G5IF01"/>
<accession>G5IF01</accession>
<dbReference type="EMBL" id="ADLN01000041">
    <property type="protein sequence ID" value="EHI59930.1"/>
    <property type="molecule type" value="Genomic_DNA"/>
</dbReference>
<evidence type="ECO:0000313" key="2">
    <source>
        <dbReference type="Proteomes" id="UP000005384"/>
    </source>
</evidence>
<evidence type="ECO:0000313" key="1">
    <source>
        <dbReference type="EMBL" id="EHI59930.1"/>
    </source>
</evidence>
<dbReference type="Pfam" id="PF11007">
    <property type="entry name" value="CotJA"/>
    <property type="match status" value="1"/>
</dbReference>
<proteinExistence type="predicted"/>
<gene>
    <name evidence="1" type="ORF">HMPREF9473_02078</name>
</gene>
<dbReference type="Proteomes" id="UP000005384">
    <property type="component" value="Unassembled WGS sequence"/>
</dbReference>